<protein>
    <submittedName>
        <fullName evidence="4">FecR protein</fullName>
    </submittedName>
</protein>
<dbReference type="Pfam" id="PF16344">
    <property type="entry name" value="FecR_C"/>
    <property type="match status" value="1"/>
</dbReference>
<dbReference type="InterPro" id="IPR012373">
    <property type="entry name" value="Ferrdict_sens_TM"/>
</dbReference>
<dbReference type="EMBL" id="JJMU01000054">
    <property type="protein sequence ID" value="KGE13171.1"/>
    <property type="molecule type" value="Genomic_DNA"/>
</dbReference>
<dbReference type="OrthoDB" id="695835at2"/>
<dbReference type="GO" id="GO:0016989">
    <property type="term" value="F:sigma factor antagonist activity"/>
    <property type="evidence" value="ECO:0007669"/>
    <property type="project" value="TreeGrafter"/>
</dbReference>
<dbReference type="Gene3D" id="2.60.120.1440">
    <property type="match status" value="1"/>
</dbReference>
<evidence type="ECO:0000256" key="1">
    <source>
        <dbReference type="SAM" id="Phobius"/>
    </source>
</evidence>
<evidence type="ECO:0000313" key="5">
    <source>
        <dbReference type="Proteomes" id="UP000031802"/>
    </source>
</evidence>
<dbReference type="Pfam" id="PF04773">
    <property type="entry name" value="FecR"/>
    <property type="match status" value="1"/>
</dbReference>
<reference evidence="5" key="1">
    <citation type="submission" date="2014-04" db="EMBL/GenBank/DDBJ databases">
        <title>Whole-Genome optical mapping and complete genome sequence of Sphingobacterium deserti sp. nov., a new spaces isolated from desert in the west of China.</title>
        <authorList>
            <person name="Teng C."/>
            <person name="Zhou Z."/>
            <person name="Li X."/>
            <person name="Chen M."/>
            <person name="Lin M."/>
            <person name="Wang L."/>
            <person name="Su S."/>
            <person name="Zhang C."/>
            <person name="Zhang W."/>
        </authorList>
    </citation>
    <scope>NUCLEOTIDE SEQUENCE [LARGE SCALE GENOMIC DNA]</scope>
    <source>
        <strain evidence="5">ACCC05744</strain>
    </source>
</reference>
<evidence type="ECO:0000259" key="3">
    <source>
        <dbReference type="Pfam" id="PF16344"/>
    </source>
</evidence>
<evidence type="ECO:0000313" key="4">
    <source>
        <dbReference type="EMBL" id="KGE13171.1"/>
    </source>
</evidence>
<dbReference type="PATRIC" id="fig|1229276.3.peg.3109"/>
<dbReference type="InterPro" id="IPR032508">
    <property type="entry name" value="FecR_C"/>
</dbReference>
<accession>A0A0B8SZT5</accession>
<dbReference type="RefSeq" id="WP_037501246.1">
    <property type="nucleotide sequence ID" value="NZ_JJMU01000054.1"/>
</dbReference>
<keyword evidence="1" id="KW-0812">Transmembrane</keyword>
<evidence type="ECO:0000259" key="2">
    <source>
        <dbReference type="Pfam" id="PF04773"/>
    </source>
</evidence>
<comment type="caution">
    <text evidence="4">The sequence shown here is derived from an EMBL/GenBank/DDBJ whole genome shotgun (WGS) entry which is preliminary data.</text>
</comment>
<dbReference type="InterPro" id="IPR006860">
    <property type="entry name" value="FecR"/>
</dbReference>
<proteinExistence type="predicted"/>
<dbReference type="Proteomes" id="UP000031802">
    <property type="component" value="Unassembled WGS sequence"/>
</dbReference>
<organism evidence="4 5">
    <name type="scientific">Sphingobacterium deserti</name>
    <dbReference type="NCBI Taxonomy" id="1229276"/>
    <lineage>
        <taxon>Bacteria</taxon>
        <taxon>Pseudomonadati</taxon>
        <taxon>Bacteroidota</taxon>
        <taxon>Sphingobacteriia</taxon>
        <taxon>Sphingobacteriales</taxon>
        <taxon>Sphingobacteriaceae</taxon>
        <taxon>Sphingobacterium</taxon>
    </lineage>
</organism>
<dbReference type="AlphaFoldDB" id="A0A0B8SZT5"/>
<feature type="transmembrane region" description="Helical" evidence="1">
    <location>
        <begin position="96"/>
        <end position="114"/>
    </location>
</feature>
<dbReference type="PANTHER" id="PTHR30273:SF2">
    <property type="entry name" value="PROTEIN FECR"/>
    <property type="match status" value="1"/>
</dbReference>
<reference evidence="4 5" key="2">
    <citation type="journal article" date="2015" name="PLoS ONE">
        <title>Whole-Genome Optical Mapping and Finished Genome Sequence of Sphingobacterium deserti sp. nov., a New Species Isolated from the Western Desert of China.</title>
        <authorList>
            <person name="Teng C."/>
            <person name="Zhou Z."/>
            <person name="Molnar I."/>
            <person name="Li X."/>
            <person name="Tang R."/>
            <person name="Chen M."/>
            <person name="Wang L."/>
            <person name="Su S."/>
            <person name="Zhang W."/>
            <person name="Lin M."/>
        </authorList>
    </citation>
    <scope>NUCLEOTIDE SEQUENCE [LARGE SCALE GENOMIC DNA]</scope>
    <source>
        <strain evidence="5">ACCC05744</strain>
    </source>
</reference>
<dbReference type="Gene3D" id="3.55.50.30">
    <property type="match status" value="1"/>
</dbReference>
<keyword evidence="1" id="KW-0472">Membrane</keyword>
<dbReference type="eggNOG" id="COG3712">
    <property type="taxonomic scope" value="Bacteria"/>
</dbReference>
<dbReference type="STRING" id="1229276.DI53_3007"/>
<feature type="domain" description="Protein FecR C-terminal" evidence="3">
    <location>
        <begin position="331"/>
        <end position="391"/>
    </location>
</feature>
<feature type="domain" description="FecR protein" evidence="2">
    <location>
        <begin position="195"/>
        <end position="288"/>
    </location>
</feature>
<dbReference type="PANTHER" id="PTHR30273">
    <property type="entry name" value="PERIPLASMIC SIGNAL SENSOR AND SIGMA FACTOR ACTIVATOR FECR-RELATED"/>
    <property type="match status" value="1"/>
</dbReference>
<name>A0A0B8SZT5_9SPHI</name>
<sequence length="405" mass="45104">MQDDNKTFIQLLKKQINGTLSDDELFLLNTLLAVIPETEQRALFDKLIDEHLDAVETNDQYLSKEEEEAIIQRIIENEDKDPKPCNQRNQWFPYKWFAAAACLLVLGYSTITLWNRNAASTEKVVSASLNAPNASLNPAGEKAILTTEDGSLIALDSIKVGEDVLGSNFKIVRMPSGELHYQSLSNVTADAKHMINTPKGGIVNFVLPDGSKVWLNAASSLTFNLGMQQADRLVEVTGEAYFEVAKRKAQKFIVKSLFGEIEVLGTKFNVNTYVRQQNKIALLEGSIRLKTAKAAVRMIPSQLAVVGANGKTELAHRTDIADVLLWKDGFFNFQDADAYQVADELSRWYKVDVAVTGSNSNHEINGKISRDLELSKMLEMLGYLGLEGKYKSNKLIINVKMKPPM</sequence>
<keyword evidence="5" id="KW-1185">Reference proteome</keyword>
<gene>
    <name evidence="4" type="ORF">DI53_3007</name>
</gene>
<keyword evidence="1" id="KW-1133">Transmembrane helix</keyword>